<feature type="chain" id="PRO_5005548587" evidence="1">
    <location>
        <begin position="42"/>
        <end position="208"/>
    </location>
</feature>
<sequence length="208" mass="22088">MPILLYHAQAPLLQRSCPARPLALFLAAILALLFPVDRTRTAAVDARKCNGLASICLRPFFRTTFPGAHNVNTDALTCTDASFPDGPRVTAEVVARAANASAKAGTQEGLFGCKQTKNTCTLPGLAIPCGFKCQDRGVTGLLDAGVRWLDMDFCGLFPGALTKAPFTCHAGQKLIGTAYGRSAAQALADIGVWVRVHPDDLVVIYLTD</sequence>
<dbReference type="GO" id="GO:0006629">
    <property type="term" value="P:lipid metabolic process"/>
    <property type="evidence" value="ECO:0007669"/>
    <property type="project" value="InterPro"/>
</dbReference>
<evidence type="ECO:0000256" key="1">
    <source>
        <dbReference type="SAM" id="SignalP"/>
    </source>
</evidence>
<dbReference type="Proteomes" id="UP000054350">
    <property type="component" value="Unassembled WGS sequence"/>
</dbReference>
<feature type="signal peptide" evidence="1">
    <location>
        <begin position="1"/>
        <end position="41"/>
    </location>
</feature>
<dbReference type="SUPFAM" id="SSF51695">
    <property type="entry name" value="PLC-like phosphodiesterases"/>
    <property type="match status" value="1"/>
</dbReference>
<reference evidence="3" key="2">
    <citation type="submission" date="2009-11" db="EMBL/GenBank/DDBJ databases">
        <title>The Genome Sequence of Allomyces macrogynus strain ATCC 38327.</title>
        <authorList>
            <consortium name="The Broad Institute Genome Sequencing Platform"/>
            <person name="Russ C."/>
            <person name="Cuomo C."/>
            <person name="Shea T."/>
            <person name="Young S.K."/>
            <person name="Zeng Q."/>
            <person name="Koehrsen M."/>
            <person name="Haas B."/>
            <person name="Borodovsky M."/>
            <person name="Guigo R."/>
            <person name="Alvarado L."/>
            <person name="Berlin A."/>
            <person name="Borenstein D."/>
            <person name="Chen Z."/>
            <person name="Engels R."/>
            <person name="Freedman E."/>
            <person name="Gellesch M."/>
            <person name="Goldberg J."/>
            <person name="Griggs A."/>
            <person name="Gujja S."/>
            <person name="Heiman D."/>
            <person name="Hepburn T."/>
            <person name="Howarth C."/>
            <person name="Jen D."/>
            <person name="Larson L."/>
            <person name="Lewis B."/>
            <person name="Mehta T."/>
            <person name="Park D."/>
            <person name="Pearson M."/>
            <person name="Roberts A."/>
            <person name="Saif S."/>
            <person name="Shenoy N."/>
            <person name="Sisk P."/>
            <person name="Stolte C."/>
            <person name="Sykes S."/>
            <person name="Walk T."/>
            <person name="White J."/>
            <person name="Yandava C."/>
            <person name="Burger G."/>
            <person name="Gray M.W."/>
            <person name="Holland P.W.H."/>
            <person name="King N."/>
            <person name="Lang F.B.F."/>
            <person name="Roger A.J."/>
            <person name="Ruiz-Trillo I."/>
            <person name="Lander E."/>
            <person name="Nusbaum C."/>
        </authorList>
    </citation>
    <scope>NUCLEOTIDE SEQUENCE [LARGE SCALE GENOMIC DNA]</scope>
    <source>
        <strain evidence="3">ATCC 38327</strain>
    </source>
</reference>
<dbReference type="Gene3D" id="3.20.20.190">
    <property type="entry name" value="Phosphatidylinositol (PI) phosphodiesterase"/>
    <property type="match status" value="1"/>
</dbReference>
<keyword evidence="1" id="KW-0732">Signal</keyword>
<dbReference type="AlphaFoldDB" id="A0A0L0T9J3"/>
<dbReference type="VEuPathDB" id="FungiDB:AMAG_15622"/>
<name>A0A0L0T9J3_ALLM3</name>
<dbReference type="EMBL" id="GG745371">
    <property type="protein sequence ID" value="KNE71385.1"/>
    <property type="molecule type" value="Genomic_DNA"/>
</dbReference>
<reference evidence="2 3" key="1">
    <citation type="submission" date="2009-11" db="EMBL/GenBank/DDBJ databases">
        <title>Annotation of Allomyces macrogynus ATCC 38327.</title>
        <authorList>
            <consortium name="The Broad Institute Genome Sequencing Platform"/>
            <person name="Russ C."/>
            <person name="Cuomo C."/>
            <person name="Burger G."/>
            <person name="Gray M.W."/>
            <person name="Holland P.W.H."/>
            <person name="King N."/>
            <person name="Lang F.B.F."/>
            <person name="Roger A.J."/>
            <person name="Ruiz-Trillo I."/>
            <person name="Young S.K."/>
            <person name="Zeng Q."/>
            <person name="Gargeya S."/>
            <person name="Fitzgerald M."/>
            <person name="Haas B."/>
            <person name="Abouelleil A."/>
            <person name="Alvarado L."/>
            <person name="Arachchi H.M."/>
            <person name="Berlin A."/>
            <person name="Chapman S.B."/>
            <person name="Gearin G."/>
            <person name="Goldberg J."/>
            <person name="Griggs A."/>
            <person name="Gujja S."/>
            <person name="Hansen M."/>
            <person name="Heiman D."/>
            <person name="Howarth C."/>
            <person name="Larimer J."/>
            <person name="Lui A."/>
            <person name="MacDonald P.J.P."/>
            <person name="McCowen C."/>
            <person name="Montmayeur A."/>
            <person name="Murphy C."/>
            <person name="Neiman D."/>
            <person name="Pearson M."/>
            <person name="Priest M."/>
            <person name="Roberts A."/>
            <person name="Saif S."/>
            <person name="Shea T."/>
            <person name="Sisk P."/>
            <person name="Stolte C."/>
            <person name="Sykes S."/>
            <person name="Wortman J."/>
            <person name="Nusbaum C."/>
            <person name="Birren B."/>
        </authorList>
    </citation>
    <scope>NUCLEOTIDE SEQUENCE [LARGE SCALE GENOMIC DNA]</scope>
    <source>
        <strain evidence="2 3">ATCC 38327</strain>
    </source>
</reference>
<dbReference type="GO" id="GO:0008081">
    <property type="term" value="F:phosphoric diester hydrolase activity"/>
    <property type="evidence" value="ECO:0007669"/>
    <property type="project" value="InterPro"/>
</dbReference>
<dbReference type="OrthoDB" id="1046782at2759"/>
<keyword evidence="3" id="KW-1185">Reference proteome</keyword>
<dbReference type="InterPro" id="IPR017946">
    <property type="entry name" value="PLC-like_Pdiesterase_TIM-brl"/>
</dbReference>
<evidence type="ECO:0000313" key="3">
    <source>
        <dbReference type="Proteomes" id="UP000054350"/>
    </source>
</evidence>
<proteinExistence type="predicted"/>
<accession>A0A0L0T9J3</accession>
<protein>
    <submittedName>
        <fullName evidence="2">Uncharacterized protein</fullName>
    </submittedName>
</protein>
<evidence type="ECO:0000313" key="2">
    <source>
        <dbReference type="EMBL" id="KNE71385.1"/>
    </source>
</evidence>
<gene>
    <name evidence="2" type="ORF">AMAG_15622</name>
</gene>
<organism evidence="2 3">
    <name type="scientific">Allomyces macrogynus (strain ATCC 38327)</name>
    <name type="common">Allomyces javanicus var. macrogynus</name>
    <dbReference type="NCBI Taxonomy" id="578462"/>
    <lineage>
        <taxon>Eukaryota</taxon>
        <taxon>Fungi</taxon>
        <taxon>Fungi incertae sedis</taxon>
        <taxon>Blastocladiomycota</taxon>
        <taxon>Blastocladiomycetes</taxon>
        <taxon>Blastocladiales</taxon>
        <taxon>Blastocladiaceae</taxon>
        <taxon>Allomyces</taxon>
    </lineage>
</organism>